<dbReference type="SUPFAM" id="SSF53335">
    <property type="entry name" value="S-adenosyl-L-methionine-dependent methyltransferases"/>
    <property type="match status" value="1"/>
</dbReference>
<dbReference type="GO" id="GO:0032259">
    <property type="term" value="P:methylation"/>
    <property type="evidence" value="ECO:0007669"/>
    <property type="project" value="UniProtKB-KW"/>
</dbReference>
<feature type="domain" description="Methyltransferase" evidence="1">
    <location>
        <begin position="41"/>
        <end position="132"/>
    </location>
</feature>
<accession>A0A4Q7V9P9</accession>
<name>A0A4Q7V9P9_9BURK</name>
<protein>
    <submittedName>
        <fullName evidence="2">Demethylmenaquinone methyltransferase/2-methoxy-6-polyprenyl-1,4-benzoquinol methylase</fullName>
    </submittedName>
</protein>
<keyword evidence="2" id="KW-0808">Transferase</keyword>
<dbReference type="CDD" id="cd02440">
    <property type="entry name" value="AdoMet_MTases"/>
    <property type="match status" value="1"/>
</dbReference>
<organism evidence="2 3">
    <name type="scientific">Advenella incenata</name>
    <dbReference type="NCBI Taxonomy" id="267800"/>
    <lineage>
        <taxon>Bacteria</taxon>
        <taxon>Pseudomonadati</taxon>
        <taxon>Pseudomonadota</taxon>
        <taxon>Betaproteobacteria</taxon>
        <taxon>Burkholderiales</taxon>
        <taxon>Alcaligenaceae</taxon>
    </lineage>
</organism>
<evidence type="ECO:0000259" key="1">
    <source>
        <dbReference type="Pfam" id="PF13649"/>
    </source>
</evidence>
<dbReference type="InterPro" id="IPR041698">
    <property type="entry name" value="Methyltransf_25"/>
</dbReference>
<dbReference type="GO" id="GO:0008168">
    <property type="term" value="F:methyltransferase activity"/>
    <property type="evidence" value="ECO:0007669"/>
    <property type="project" value="UniProtKB-KW"/>
</dbReference>
<dbReference type="EMBL" id="SHKO01000004">
    <property type="protein sequence ID" value="RZT92280.1"/>
    <property type="molecule type" value="Genomic_DNA"/>
</dbReference>
<proteinExistence type="predicted"/>
<dbReference type="Gene3D" id="3.40.50.150">
    <property type="entry name" value="Vaccinia Virus protein VP39"/>
    <property type="match status" value="1"/>
</dbReference>
<dbReference type="Pfam" id="PF13649">
    <property type="entry name" value="Methyltransf_25"/>
    <property type="match status" value="1"/>
</dbReference>
<gene>
    <name evidence="2" type="ORF">EV681_4192</name>
</gene>
<evidence type="ECO:0000313" key="3">
    <source>
        <dbReference type="Proteomes" id="UP000293398"/>
    </source>
</evidence>
<dbReference type="RefSeq" id="WP_130305055.1">
    <property type="nucleotide sequence ID" value="NZ_SHKO01000004.1"/>
</dbReference>
<evidence type="ECO:0000313" key="2">
    <source>
        <dbReference type="EMBL" id="RZT92280.1"/>
    </source>
</evidence>
<dbReference type="AlphaFoldDB" id="A0A4Q7V9P9"/>
<dbReference type="InterPro" id="IPR029063">
    <property type="entry name" value="SAM-dependent_MTases_sf"/>
</dbReference>
<dbReference type="PANTHER" id="PTHR42912">
    <property type="entry name" value="METHYLTRANSFERASE"/>
    <property type="match status" value="1"/>
</dbReference>
<dbReference type="OrthoDB" id="6006151at2"/>
<dbReference type="Proteomes" id="UP000293398">
    <property type="component" value="Unassembled WGS sequence"/>
</dbReference>
<dbReference type="InterPro" id="IPR050508">
    <property type="entry name" value="Methyltransf_Superfamily"/>
</dbReference>
<keyword evidence="3" id="KW-1185">Reference proteome</keyword>
<keyword evidence="2" id="KW-0489">Methyltransferase</keyword>
<reference evidence="2 3" key="1">
    <citation type="submission" date="2019-02" db="EMBL/GenBank/DDBJ databases">
        <title>Genomic Encyclopedia of Type Strains, Phase IV (KMG-IV): sequencing the most valuable type-strain genomes for metagenomic binning, comparative biology and taxonomic classification.</title>
        <authorList>
            <person name="Goeker M."/>
        </authorList>
    </citation>
    <scope>NUCLEOTIDE SEQUENCE [LARGE SCALE GENOMIC DNA]</scope>
    <source>
        <strain evidence="2 3">DSM 23814</strain>
    </source>
</reference>
<sequence>MKDYYGARANEYDRIYSKPERQADLKKLQMWLPPLFVDRSVLEIACGTGYWTQFYAPLAERVVALDAAQETLRIAAGRISAQNVHLMQGDAYELPVLDGSFDAAFAGFWWSHIPQEQLAGFLAGLHRVLEPGARIVFLDNRFVPGSSTPIADSDSAGNTYQIRTLDGGSTHRVLKNFPTREQLLATVSPYSTSCNYLEWEYFWALEYTLDIP</sequence>
<comment type="caution">
    <text evidence="2">The sequence shown here is derived from an EMBL/GenBank/DDBJ whole genome shotgun (WGS) entry which is preliminary data.</text>
</comment>